<feature type="transmembrane region" description="Helical" evidence="10">
    <location>
        <begin position="301"/>
        <end position="320"/>
    </location>
</feature>
<dbReference type="PANTHER" id="PTHR12428:SF65">
    <property type="entry name" value="CYTOCHROME C OXIDASE ASSEMBLY PROTEIN COX18, MITOCHONDRIAL"/>
    <property type="match status" value="1"/>
</dbReference>
<evidence type="ECO:0000313" key="13">
    <source>
        <dbReference type="Proteomes" id="UP001484199"/>
    </source>
</evidence>
<dbReference type="EMBL" id="CP146843">
    <property type="protein sequence ID" value="WYY26573.1"/>
    <property type="molecule type" value="Genomic_DNA"/>
</dbReference>
<protein>
    <submittedName>
        <fullName evidence="12">YidC/Oxa1 family membrane protein insertase</fullName>
    </submittedName>
</protein>
<gene>
    <name evidence="12" type="primary">yidC</name>
    <name evidence="12" type="ORF">AshY1_04660</name>
</gene>
<feature type="transmembrane region" description="Helical" evidence="10">
    <location>
        <begin position="12"/>
        <end position="30"/>
    </location>
</feature>
<evidence type="ECO:0000256" key="2">
    <source>
        <dbReference type="ARBA" id="ARBA00022448"/>
    </source>
</evidence>
<feature type="transmembrane region" description="Helical" evidence="10">
    <location>
        <begin position="501"/>
        <end position="521"/>
    </location>
</feature>
<name>A0ABZ2U8X2_ASHYP</name>
<dbReference type="CDD" id="cd20070">
    <property type="entry name" value="5TM_YidC_Alb3"/>
    <property type="match status" value="1"/>
</dbReference>
<dbReference type="PANTHER" id="PTHR12428">
    <property type="entry name" value="OXA1"/>
    <property type="match status" value="1"/>
</dbReference>
<comment type="similarity">
    <text evidence="9">Belongs to the OXA1/ALB3/YidC family.</text>
</comment>
<feature type="transmembrane region" description="Helical" evidence="10">
    <location>
        <begin position="260"/>
        <end position="281"/>
    </location>
</feature>
<keyword evidence="6 10" id="KW-1133">Transmembrane helix</keyword>
<evidence type="ECO:0000256" key="7">
    <source>
        <dbReference type="ARBA" id="ARBA00023136"/>
    </source>
</evidence>
<evidence type="ECO:0000256" key="4">
    <source>
        <dbReference type="ARBA" id="ARBA00022692"/>
    </source>
</evidence>
<keyword evidence="5" id="KW-0653">Protein transport</keyword>
<evidence type="ECO:0000256" key="6">
    <source>
        <dbReference type="ARBA" id="ARBA00022989"/>
    </source>
</evidence>
<dbReference type="InterPro" id="IPR001708">
    <property type="entry name" value="YidC/ALB3/OXA1/COX18"/>
</dbReference>
<evidence type="ECO:0000259" key="11">
    <source>
        <dbReference type="Pfam" id="PF02096"/>
    </source>
</evidence>
<dbReference type="Proteomes" id="UP001484199">
    <property type="component" value="Chromosome"/>
</dbReference>
<dbReference type="RefSeq" id="WP_341266471.1">
    <property type="nucleotide sequence ID" value="NZ_CP146843.1"/>
</dbReference>
<keyword evidence="2" id="KW-0813">Transport</keyword>
<keyword evidence="4 9" id="KW-0812">Transmembrane</keyword>
<evidence type="ECO:0000256" key="1">
    <source>
        <dbReference type="ARBA" id="ARBA00004651"/>
    </source>
</evidence>
<feature type="transmembrane region" description="Helical" evidence="10">
    <location>
        <begin position="369"/>
        <end position="391"/>
    </location>
</feature>
<evidence type="ECO:0000256" key="5">
    <source>
        <dbReference type="ARBA" id="ARBA00022927"/>
    </source>
</evidence>
<evidence type="ECO:0000256" key="9">
    <source>
        <dbReference type="RuleBase" id="RU003945"/>
    </source>
</evidence>
<dbReference type="NCBIfam" id="TIGR03592">
    <property type="entry name" value="yidC_oxa1_cterm"/>
    <property type="match status" value="1"/>
</dbReference>
<accession>A0ABZ2U8X2</accession>
<keyword evidence="8" id="KW-0143">Chaperone</keyword>
<evidence type="ECO:0000313" key="12">
    <source>
        <dbReference type="EMBL" id="WYY26573.1"/>
    </source>
</evidence>
<feature type="transmembrane region" description="Helical" evidence="10">
    <location>
        <begin position="428"/>
        <end position="445"/>
    </location>
</feature>
<evidence type="ECO:0000256" key="8">
    <source>
        <dbReference type="ARBA" id="ARBA00023186"/>
    </source>
</evidence>
<reference evidence="12" key="1">
    <citation type="submission" date="2024-03" db="EMBL/GenBank/DDBJ databases">
        <title>The Complete Genome of 'Candidatus Phytoplasma fraxini' AshY1 from the Ash Yellows Group.</title>
        <authorList>
            <person name="Boehm J.W."/>
            <person name="Huettel B."/>
            <person name="Schneider B."/>
            <person name="Kube M."/>
        </authorList>
    </citation>
    <scope>NUCLEOTIDE SEQUENCE [LARGE SCALE GENOMIC DNA]</scope>
    <source>
        <strain evidence="12">AshY1</strain>
    </source>
</reference>
<comment type="subcellular location">
    <subcellularLocation>
        <location evidence="1">Cell membrane</location>
        <topology evidence="1">Multi-pass membrane protein</topology>
    </subcellularLocation>
    <subcellularLocation>
        <location evidence="9">Membrane</location>
        <topology evidence="9">Multi-pass membrane protein</topology>
    </subcellularLocation>
</comment>
<keyword evidence="13" id="KW-1185">Reference proteome</keyword>
<sequence>MNNIQNKNDNKLLQKFLFFCLLCFSIYFIIKHFYSQQVEPSRPVELKIIFTKNKLDEKAENFKIKHFEEQKSISDFLKQQNIQIFEVIIDDNSKSVIFQHLDTSKITSVLEEKIKTQISKILRGEDNCFYLDKDETNVKKISSRIKDFFTIKVGTKLEYFETKYNDPKDDSLKVGRIVEGRLEPYSITNFPILLDKQVDAKSVKDNKDEYNKRIRTRKNKDNNNYFYLKYDNMPNPPNYIQIFVDNSGDLPIQWPDKKEWNFFIGWGYIWNVLLVVIGSFLDFFSNIFINPSCTGVFFGNLGLGIILTTICIRTLTWPIYTKSSTFSMNMSLAQPEINRIQAKYILKKDKEDVQRMQMEIMKVYRKHNFNIFSIFISFLQIPILMAIYRALNRFRTPGGIFAAKYKTPFLGFIELDLFSSSFNDNTQVIVRIFLSLIVAITMFLLNKHNLKKPSYLKTNNSNLNAEQKLKQKNQEKTMKIVSYITILFMFTASFQDSILSLYWITGNIYTLFQVIINANFIKKKYNLLKQKDF</sequence>
<proteinExistence type="inferred from homology"/>
<dbReference type="Pfam" id="PF02096">
    <property type="entry name" value="60KD_IMP"/>
    <property type="match status" value="1"/>
</dbReference>
<evidence type="ECO:0000256" key="3">
    <source>
        <dbReference type="ARBA" id="ARBA00022475"/>
    </source>
</evidence>
<dbReference type="InterPro" id="IPR028055">
    <property type="entry name" value="YidC/Oxa/ALB_C"/>
</dbReference>
<feature type="transmembrane region" description="Helical" evidence="10">
    <location>
        <begin position="477"/>
        <end position="495"/>
    </location>
</feature>
<keyword evidence="7 10" id="KW-0472">Membrane</keyword>
<feature type="domain" description="Membrane insertase YidC/Oxa/ALB C-terminal" evidence="11">
    <location>
        <begin position="302"/>
        <end position="516"/>
    </location>
</feature>
<keyword evidence="3" id="KW-1003">Cell membrane</keyword>
<organism evidence="12 13">
    <name type="scientific">Ash yellows phytoplasma</name>
    <dbReference type="NCBI Taxonomy" id="35780"/>
    <lineage>
        <taxon>Bacteria</taxon>
        <taxon>Bacillati</taxon>
        <taxon>Mycoplasmatota</taxon>
        <taxon>Mollicutes</taxon>
        <taxon>Acholeplasmatales</taxon>
        <taxon>Acholeplasmataceae</taxon>
        <taxon>Candidatus Phytoplasma</taxon>
        <taxon>16SrVII (Ash yellows group)</taxon>
    </lineage>
</organism>
<evidence type="ECO:0000256" key="10">
    <source>
        <dbReference type="SAM" id="Phobius"/>
    </source>
</evidence>
<dbReference type="InterPro" id="IPR047196">
    <property type="entry name" value="YidC_ALB_C"/>
</dbReference>